<dbReference type="InterPro" id="IPR001810">
    <property type="entry name" value="F-box_dom"/>
</dbReference>
<reference evidence="3 4" key="1">
    <citation type="journal article" date="2017" name="Nature">
        <title>The Apostasia genome and the evolution of orchids.</title>
        <authorList>
            <person name="Zhang G.Q."/>
            <person name="Liu K.W."/>
            <person name="Li Z."/>
            <person name="Lohaus R."/>
            <person name="Hsiao Y.Y."/>
            <person name="Niu S.C."/>
            <person name="Wang J.Y."/>
            <person name="Lin Y.C."/>
            <person name="Xu Q."/>
            <person name="Chen L.J."/>
            <person name="Yoshida K."/>
            <person name="Fujiwara S."/>
            <person name="Wang Z.W."/>
            <person name="Zhang Y.Q."/>
            <person name="Mitsuda N."/>
            <person name="Wang M."/>
            <person name="Liu G.H."/>
            <person name="Pecoraro L."/>
            <person name="Huang H.X."/>
            <person name="Xiao X.J."/>
            <person name="Lin M."/>
            <person name="Wu X.Y."/>
            <person name="Wu W.L."/>
            <person name="Chen Y.Y."/>
            <person name="Chang S.B."/>
            <person name="Sakamoto S."/>
            <person name="Ohme-Takagi M."/>
            <person name="Yagi M."/>
            <person name="Zeng S.J."/>
            <person name="Shen C.Y."/>
            <person name="Yeh C.M."/>
            <person name="Luo Y.B."/>
            <person name="Tsai W.C."/>
            <person name="Van de Peer Y."/>
            <person name="Liu Z.J."/>
        </authorList>
    </citation>
    <scope>NUCLEOTIDE SEQUENCE [LARGE SCALE GENOMIC DNA]</scope>
    <source>
        <strain evidence="4">cv. Shenzhen</strain>
        <tissue evidence="3">Stem</tissue>
    </source>
</reference>
<evidence type="ECO:0000259" key="2">
    <source>
        <dbReference type="PROSITE" id="PS50181"/>
    </source>
</evidence>
<dbReference type="PROSITE" id="PS50181">
    <property type="entry name" value="FBOX"/>
    <property type="match status" value="1"/>
</dbReference>
<dbReference type="STRING" id="1088818.A0A2I0A875"/>
<accession>A0A2I0A875</accession>
<dbReference type="Pfam" id="PF12014">
    <property type="entry name" value="Cyclin_D1_bind"/>
    <property type="match status" value="1"/>
</dbReference>
<proteinExistence type="predicted"/>
<dbReference type="OrthoDB" id="441172at2759"/>
<dbReference type="PANTHER" id="PTHR31370:SF2">
    <property type="entry name" value="OS08G0105100 PROTEIN"/>
    <property type="match status" value="1"/>
</dbReference>
<protein>
    <submittedName>
        <fullName evidence="3">F-box protein</fullName>
    </submittedName>
</protein>
<dbReference type="EMBL" id="KZ452013">
    <property type="protein sequence ID" value="PKA51741.1"/>
    <property type="molecule type" value="Genomic_DNA"/>
</dbReference>
<evidence type="ECO:0000313" key="4">
    <source>
        <dbReference type="Proteomes" id="UP000236161"/>
    </source>
</evidence>
<dbReference type="SUPFAM" id="SSF81383">
    <property type="entry name" value="F-box domain"/>
    <property type="match status" value="1"/>
</dbReference>
<keyword evidence="4" id="KW-1185">Reference proteome</keyword>
<sequence>MASPSTEDDSPRGFAATVVDGDDSRLVCGSALFLNLPDDVLALISSHLSPRDLCSLSICCRSLRLAVCSSEKAWISQCRRAGLPQHLLPRWRTGVRSYLALCRFLTAVSPLLGLWVHQNPELGNVVFVLWGCLSVVGCRVIPQELGPLGLAAGPLLWAPVFEILSDSDGSAEFFFLHGREADDTLYPGTVHSIRPGCNVLLLEVDNFQLTPRSFASYDNHRARSLRRSDTTISPALSSPQLTFNRLAFGDRRRLLDLVAGRVRLKVPLDLAAAPLFPPCSSSNSIEEEDSLLEKRRLALIKMYNVGRGRVDWREAERHPSSSNFCKKNSDEDGGFPSSRSFSSTSKRRKFFSVAGYLRNGLRQFIGKSRSSSASSLILKNGGSCSSNQSKHVQLHEFLRGGANIGLSFSAIKMRITTYRAWPNMHDNRFALYKLPFQPPSADQEYAGLWGGTFGWPPGQSSEDKPGKALFFLLLSYEEVDGRLLLIATKILEGTHYVLHPNGSAMFVVKVDEPSNEPFPWETYGDSVPVEVKRTYAGEGIANGYGFRYPGSKPGSLFEIQNGHLAFVWKETKSVLTLQRLEIEDLLRKGERVPALPRISNFAYLTKSYSNVFAGFTNTSNGSSPQRFS</sequence>
<gene>
    <name evidence="3" type="ORF">AXF42_Ash003108</name>
</gene>
<name>A0A2I0A875_9ASPA</name>
<dbReference type="Gene3D" id="1.20.1280.50">
    <property type="match status" value="1"/>
</dbReference>
<feature type="domain" description="F-box" evidence="2">
    <location>
        <begin position="30"/>
        <end position="77"/>
    </location>
</feature>
<dbReference type="InterPro" id="IPR040275">
    <property type="entry name" value="At5g39450-like"/>
</dbReference>
<evidence type="ECO:0000256" key="1">
    <source>
        <dbReference type="SAM" id="MobiDB-lite"/>
    </source>
</evidence>
<evidence type="ECO:0000313" key="3">
    <source>
        <dbReference type="EMBL" id="PKA51741.1"/>
    </source>
</evidence>
<dbReference type="Proteomes" id="UP000236161">
    <property type="component" value="Unassembled WGS sequence"/>
</dbReference>
<dbReference type="PANTHER" id="PTHR31370">
    <property type="entry name" value="F-BOX PROTEIN FAMILY-LIKE"/>
    <property type="match status" value="1"/>
</dbReference>
<dbReference type="InterPro" id="IPR036047">
    <property type="entry name" value="F-box-like_dom_sf"/>
</dbReference>
<dbReference type="SMART" id="SM00256">
    <property type="entry name" value="FBOX"/>
    <property type="match status" value="1"/>
</dbReference>
<feature type="region of interest" description="Disordered" evidence="1">
    <location>
        <begin position="319"/>
        <end position="342"/>
    </location>
</feature>
<dbReference type="Pfam" id="PF00646">
    <property type="entry name" value="F-box"/>
    <property type="match status" value="1"/>
</dbReference>
<dbReference type="AlphaFoldDB" id="A0A2I0A875"/>
<organism evidence="3 4">
    <name type="scientific">Apostasia shenzhenica</name>
    <dbReference type="NCBI Taxonomy" id="1088818"/>
    <lineage>
        <taxon>Eukaryota</taxon>
        <taxon>Viridiplantae</taxon>
        <taxon>Streptophyta</taxon>
        <taxon>Embryophyta</taxon>
        <taxon>Tracheophyta</taxon>
        <taxon>Spermatophyta</taxon>
        <taxon>Magnoliopsida</taxon>
        <taxon>Liliopsida</taxon>
        <taxon>Asparagales</taxon>
        <taxon>Orchidaceae</taxon>
        <taxon>Apostasioideae</taxon>
        <taxon>Apostasia</taxon>
    </lineage>
</organism>